<dbReference type="Gene3D" id="3.40.50.720">
    <property type="entry name" value="NAD(P)-binding Rossmann-like Domain"/>
    <property type="match status" value="1"/>
</dbReference>
<dbReference type="GO" id="GO:0016491">
    <property type="term" value="F:oxidoreductase activity"/>
    <property type="evidence" value="ECO:0007669"/>
    <property type="project" value="UniProtKB-KW"/>
</dbReference>
<protein>
    <submittedName>
        <fullName evidence="3">NAD(P)-dependent dehydrogenase (Short-subunit alcohol dehydrogenase family)</fullName>
    </submittedName>
</protein>
<dbReference type="AlphaFoldDB" id="A0A840FFV1"/>
<dbReference type="InterPro" id="IPR002347">
    <property type="entry name" value="SDR_fam"/>
</dbReference>
<dbReference type="PANTHER" id="PTHR24321">
    <property type="entry name" value="DEHYDROGENASES, SHORT CHAIN"/>
    <property type="match status" value="1"/>
</dbReference>
<comment type="similarity">
    <text evidence="1">Belongs to the short-chain dehydrogenases/reductases (SDR) family.</text>
</comment>
<accession>A0A840FFV1</accession>
<reference evidence="3 4" key="1">
    <citation type="submission" date="2020-08" db="EMBL/GenBank/DDBJ databases">
        <title>Genomic Encyclopedia of Type Strains, Phase IV (KMG-IV): sequencing the most valuable type-strain genomes for metagenomic binning, comparative biology and taxonomic classification.</title>
        <authorList>
            <person name="Goeker M."/>
        </authorList>
    </citation>
    <scope>NUCLEOTIDE SEQUENCE [LARGE SCALE GENOMIC DNA]</scope>
    <source>
        <strain evidence="3 4">YC6723</strain>
    </source>
</reference>
<evidence type="ECO:0000313" key="3">
    <source>
        <dbReference type="EMBL" id="MBB4155076.1"/>
    </source>
</evidence>
<evidence type="ECO:0000313" key="4">
    <source>
        <dbReference type="Proteomes" id="UP000529795"/>
    </source>
</evidence>
<sequence>MQTQRTIVVTGAGSGIGAAAMQVAAARGWRAIGVDIANAEIAVDLSDPHDRKTLKDRIAAVAGESIDAVAASAGVSGGNSVGSVAVNFFGARDTLLQLQPLLAKGRDPRAVLVGSIAALSPVHDELMDACLEGNEPVALRLAEVHAGYATSKAALRDWLRANASTAAWAGAGILLNAVAPGTIETPMLAPFIKTDEQRQDIFARYPNPLRRNGEATEVARALIWLASPENSFMVGQHIYIDGGYDAARAAEEARSWADLPHETAG</sequence>
<dbReference type="EMBL" id="JACIEV010000009">
    <property type="protein sequence ID" value="MBB4155076.1"/>
    <property type="molecule type" value="Genomic_DNA"/>
</dbReference>
<dbReference type="InterPro" id="IPR036291">
    <property type="entry name" value="NAD(P)-bd_dom_sf"/>
</dbReference>
<dbReference type="RefSeq" id="WP_183986222.1">
    <property type="nucleotide sequence ID" value="NZ_JACIEV010000009.1"/>
</dbReference>
<dbReference type="Pfam" id="PF13561">
    <property type="entry name" value="adh_short_C2"/>
    <property type="match status" value="1"/>
</dbReference>
<evidence type="ECO:0000256" key="2">
    <source>
        <dbReference type="ARBA" id="ARBA00023002"/>
    </source>
</evidence>
<name>A0A840FFV1_9SPHN</name>
<dbReference type="PRINTS" id="PR00081">
    <property type="entry name" value="GDHRDH"/>
</dbReference>
<organism evidence="3 4">
    <name type="scientific">Sphingomonas jinjuensis</name>
    <dbReference type="NCBI Taxonomy" id="535907"/>
    <lineage>
        <taxon>Bacteria</taxon>
        <taxon>Pseudomonadati</taxon>
        <taxon>Pseudomonadota</taxon>
        <taxon>Alphaproteobacteria</taxon>
        <taxon>Sphingomonadales</taxon>
        <taxon>Sphingomonadaceae</taxon>
        <taxon>Sphingomonas</taxon>
    </lineage>
</organism>
<gene>
    <name evidence="3" type="ORF">GGQ80_002993</name>
</gene>
<keyword evidence="2" id="KW-0560">Oxidoreductase</keyword>
<dbReference type="Proteomes" id="UP000529795">
    <property type="component" value="Unassembled WGS sequence"/>
</dbReference>
<evidence type="ECO:0000256" key="1">
    <source>
        <dbReference type="ARBA" id="ARBA00006484"/>
    </source>
</evidence>
<dbReference type="SUPFAM" id="SSF51735">
    <property type="entry name" value="NAD(P)-binding Rossmann-fold domains"/>
    <property type="match status" value="1"/>
</dbReference>
<dbReference type="PANTHER" id="PTHR24321:SF8">
    <property type="entry name" value="ESTRADIOL 17-BETA-DEHYDROGENASE 8-RELATED"/>
    <property type="match status" value="1"/>
</dbReference>
<comment type="caution">
    <text evidence="3">The sequence shown here is derived from an EMBL/GenBank/DDBJ whole genome shotgun (WGS) entry which is preliminary data.</text>
</comment>
<proteinExistence type="inferred from homology"/>
<keyword evidence="4" id="KW-1185">Reference proteome</keyword>